<dbReference type="AlphaFoldDB" id="A0A8S9ZM72"/>
<evidence type="ECO:0000256" key="1">
    <source>
        <dbReference type="ARBA" id="ARBA00004123"/>
    </source>
</evidence>
<proteinExistence type="predicted"/>
<keyword evidence="2 3" id="KW-0238">DNA-binding</keyword>
<reference evidence="5" key="1">
    <citation type="journal article" date="2020" name="Ecol. Evol.">
        <title>Genome structure and content of the rice root-knot nematode (Meloidogyne graminicola).</title>
        <authorList>
            <person name="Phan N.T."/>
            <person name="Danchin E.G.J."/>
            <person name="Klopp C."/>
            <person name="Perfus-Barbeoch L."/>
            <person name="Kozlowski D.K."/>
            <person name="Koutsovoulos G.D."/>
            <person name="Lopez-Roques C."/>
            <person name="Bouchez O."/>
            <person name="Zahm M."/>
            <person name="Besnard G."/>
            <person name="Bellafiore S."/>
        </authorList>
    </citation>
    <scope>NUCLEOTIDE SEQUENCE</scope>
    <source>
        <strain evidence="5">VN-18</strain>
    </source>
</reference>
<comment type="subcellular location">
    <subcellularLocation>
        <location evidence="1 2 3">Nucleus</location>
    </subcellularLocation>
</comment>
<dbReference type="OrthoDB" id="6159439at2759"/>
<organism evidence="5 6">
    <name type="scientific">Meloidogyne graminicola</name>
    <dbReference type="NCBI Taxonomy" id="189291"/>
    <lineage>
        <taxon>Eukaryota</taxon>
        <taxon>Metazoa</taxon>
        <taxon>Ecdysozoa</taxon>
        <taxon>Nematoda</taxon>
        <taxon>Chromadorea</taxon>
        <taxon>Rhabditida</taxon>
        <taxon>Tylenchina</taxon>
        <taxon>Tylenchomorpha</taxon>
        <taxon>Tylenchoidea</taxon>
        <taxon>Meloidogynidae</taxon>
        <taxon>Meloidogyninae</taxon>
        <taxon>Meloidogyne</taxon>
    </lineage>
</organism>
<comment type="caution">
    <text evidence="5">The sequence shown here is derived from an EMBL/GenBank/DDBJ whole genome shotgun (WGS) entry which is preliminary data.</text>
</comment>
<dbReference type="InterPro" id="IPR001356">
    <property type="entry name" value="HD"/>
</dbReference>
<evidence type="ECO:0000256" key="2">
    <source>
        <dbReference type="PROSITE-ProRule" id="PRU00108"/>
    </source>
</evidence>
<keyword evidence="6" id="KW-1185">Reference proteome</keyword>
<gene>
    <name evidence="5" type="ORF">Mgra_00006346</name>
</gene>
<keyword evidence="2 3" id="KW-0539">Nucleus</keyword>
<dbReference type="GO" id="GO:0003677">
    <property type="term" value="F:DNA binding"/>
    <property type="evidence" value="ECO:0007669"/>
    <property type="project" value="UniProtKB-UniRule"/>
</dbReference>
<dbReference type="Gene3D" id="1.10.10.60">
    <property type="entry name" value="Homeodomain-like"/>
    <property type="match status" value="1"/>
</dbReference>
<evidence type="ECO:0000313" key="5">
    <source>
        <dbReference type="EMBL" id="KAF7634268.1"/>
    </source>
</evidence>
<dbReference type="CDD" id="cd00086">
    <property type="entry name" value="homeodomain"/>
    <property type="match status" value="1"/>
</dbReference>
<name>A0A8S9ZM72_9BILA</name>
<dbReference type="EMBL" id="JABEBT010000061">
    <property type="protein sequence ID" value="KAF7634268.1"/>
    <property type="molecule type" value="Genomic_DNA"/>
</dbReference>
<sequence length="123" mass="14601">MQQNKKFTIESLLSTNINENKYLNINYKQQFKNLQYLTLKPVFCSCSEKISLMLKNEAGDINILENISKKEIKNIIAKTRRHTFNILQTNFLEKQFLKQRYINNEQRNKFSLILGLTPQQVND</sequence>
<dbReference type="GO" id="GO:0005634">
    <property type="term" value="C:nucleus"/>
    <property type="evidence" value="ECO:0007669"/>
    <property type="project" value="UniProtKB-SubCell"/>
</dbReference>
<evidence type="ECO:0000313" key="6">
    <source>
        <dbReference type="Proteomes" id="UP000605970"/>
    </source>
</evidence>
<dbReference type="Pfam" id="PF00046">
    <property type="entry name" value="Homeodomain"/>
    <property type="match status" value="1"/>
</dbReference>
<dbReference type="Proteomes" id="UP000605970">
    <property type="component" value="Unassembled WGS sequence"/>
</dbReference>
<evidence type="ECO:0000259" key="4">
    <source>
        <dbReference type="PROSITE" id="PS50071"/>
    </source>
</evidence>
<dbReference type="SUPFAM" id="SSF46689">
    <property type="entry name" value="Homeodomain-like"/>
    <property type="match status" value="1"/>
</dbReference>
<protein>
    <recommendedName>
        <fullName evidence="4">Homeobox domain-containing protein</fullName>
    </recommendedName>
</protein>
<accession>A0A8S9ZM72</accession>
<dbReference type="InterPro" id="IPR009057">
    <property type="entry name" value="Homeodomain-like_sf"/>
</dbReference>
<dbReference type="PROSITE" id="PS50071">
    <property type="entry name" value="HOMEOBOX_2"/>
    <property type="match status" value="1"/>
</dbReference>
<keyword evidence="2 3" id="KW-0371">Homeobox</keyword>
<evidence type="ECO:0000256" key="3">
    <source>
        <dbReference type="RuleBase" id="RU000682"/>
    </source>
</evidence>
<feature type="domain" description="Homeobox" evidence="4">
    <location>
        <begin position="75"/>
        <end position="123"/>
    </location>
</feature>